<keyword evidence="1" id="KW-1015">Disulfide bond</keyword>
<feature type="domain" description="CUB" evidence="5">
    <location>
        <begin position="116"/>
        <end position="226"/>
    </location>
</feature>
<dbReference type="SUPFAM" id="SSF49854">
    <property type="entry name" value="Spermadhesin, CUB domain"/>
    <property type="match status" value="1"/>
</dbReference>
<dbReference type="InterPro" id="IPR035914">
    <property type="entry name" value="Sperma_CUB_dom_sf"/>
</dbReference>
<dbReference type="Gene3D" id="2.60.120.290">
    <property type="entry name" value="Spermadhesin, CUB domain"/>
    <property type="match status" value="1"/>
</dbReference>
<feature type="region of interest" description="Disordered" evidence="3">
    <location>
        <begin position="446"/>
        <end position="467"/>
    </location>
</feature>
<feature type="compositionally biased region" description="Basic and acidic residues" evidence="3">
    <location>
        <begin position="449"/>
        <end position="464"/>
    </location>
</feature>
<reference evidence="6 7" key="1">
    <citation type="submission" date="2024-11" db="EMBL/GenBank/DDBJ databases">
        <title>Chromosome-level genome assembly of the freshwater bivalve Anodonta woodiana.</title>
        <authorList>
            <person name="Chen X."/>
        </authorList>
    </citation>
    <scope>NUCLEOTIDE SEQUENCE [LARGE SCALE GENOMIC DNA]</scope>
    <source>
        <strain evidence="6">MN2024</strain>
        <tissue evidence="6">Gills</tissue>
    </source>
</reference>
<evidence type="ECO:0000313" key="7">
    <source>
        <dbReference type="Proteomes" id="UP001634394"/>
    </source>
</evidence>
<evidence type="ECO:0000256" key="4">
    <source>
        <dbReference type="SAM" id="Phobius"/>
    </source>
</evidence>
<evidence type="ECO:0000256" key="3">
    <source>
        <dbReference type="SAM" id="MobiDB-lite"/>
    </source>
</evidence>
<evidence type="ECO:0000259" key="5">
    <source>
        <dbReference type="PROSITE" id="PS01180"/>
    </source>
</evidence>
<feature type="region of interest" description="Disordered" evidence="3">
    <location>
        <begin position="501"/>
        <end position="521"/>
    </location>
</feature>
<feature type="region of interest" description="Disordered" evidence="3">
    <location>
        <begin position="399"/>
        <end position="422"/>
    </location>
</feature>
<dbReference type="CDD" id="cd00041">
    <property type="entry name" value="CUB"/>
    <property type="match status" value="1"/>
</dbReference>
<keyword evidence="4" id="KW-0812">Transmembrane</keyword>
<name>A0ABD3T3A5_SINWO</name>
<feature type="transmembrane region" description="Helical" evidence="4">
    <location>
        <begin position="7"/>
        <end position="29"/>
    </location>
</feature>
<dbReference type="AlphaFoldDB" id="A0ABD3T3A5"/>
<feature type="transmembrane region" description="Helical" evidence="4">
    <location>
        <begin position="295"/>
        <end position="320"/>
    </location>
</feature>
<evidence type="ECO:0000256" key="2">
    <source>
        <dbReference type="PROSITE-ProRule" id="PRU00059"/>
    </source>
</evidence>
<keyword evidence="4" id="KW-1133">Transmembrane helix</keyword>
<accession>A0ABD3T3A5</accession>
<dbReference type="Proteomes" id="UP001634394">
    <property type="component" value="Unassembled WGS sequence"/>
</dbReference>
<sequence length="609" mass="68864">MLTVWKYIFCVCYVLEIHGLVVSTAGGIWNSCKATICGRDSGTISCKKSYILITNVTSAQTGTFDAILFSHIRRRCMGLSTCNPASIVCKWKIPEEVNVDYVCVEDQFLERDCWSIGKILDNSKGFIQSPNYPAETKNRTLCKWRLTVPSGYYLRVILHEIEPIGSTSCGGGLLFTTDTKCQGKDIPVSYVCNEKGVDATLTTCGHTEIVMFSSVNLRFWIAYLILPLQDIEPELIYDVDDYCVVHHRPDPTPVPHIGIISSTLVFLENSTNFTSATSDVGFYRPVADNDEDEPYWIYIIIAVCLILLLAVVIIAVCIRYRKRTTTQNKRNTKLMKRPLPEVEDNDKNKKIADVHRPILHETYSHVADEIPYFEDADNTSSPTYAEIEEVSSTPKSCKKTYSAKRKQDDQKSDCKEEPRKASYVSVGATVDSVYAEPDEVKRNSVYAEIEDKKSPKNNKDEQTAKKNRFNLFRNGKKDKEVKNKENIKKKSSVTLKTGTAVQKCDKGRHSNEKSQDVDKTKYDSIQDYSECECRKADDSNTSSDLTRHLKEKHVTDHTYAECADVVIKNDGQSMSRHTSAATDNTDSDSDDVIIMTENEFYEPFEQAKV</sequence>
<dbReference type="PROSITE" id="PS01180">
    <property type="entry name" value="CUB"/>
    <property type="match status" value="1"/>
</dbReference>
<gene>
    <name evidence="6" type="ORF">ACJMK2_023148</name>
</gene>
<comment type="caution">
    <text evidence="6">The sequence shown here is derived from an EMBL/GenBank/DDBJ whole genome shotgun (WGS) entry which is preliminary data.</text>
</comment>
<dbReference type="EMBL" id="JBJQND010000019">
    <property type="protein sequence ID" value="KAL3831396.1"/>
    <property type="molecule type" value="Genomic_DNA"/>
</dbReference>
<evidence type="ECO:0000313" key="6">
    <source>
        <dbReference type="EMBL" id="KAL3831396.1"/>
    </source>
</evidence>
<dbReference type="Pfam" id="PF00431">
    <property type="entry name" value="CUB"/>
    <property type="match status" value="1"/>
</dbReference>
<protein>
    <recommendedName>
        <fullName evidence="5">CUB domain-containing protein</fullName>
    </recommendedName>
</protein>
<organism evidence="6 7">
    <name type="scientific">Sinanodonta woodiana</name>
    <name type="common">Chinese pond mussel</name>
    <name type="synonym">Anodonta woodiana</name>
    <dbReference type="NCBI Taxonomy" id="1069815"/>
    <lineage>
        <taxon>Eukaryota</taxon>
        <taxon>Metazoa</taxon>
        <taxon>Spiralia</taxon>
        <taxon>Lophotrochozoa</taxon>
        <taxon>Mollusca</taxon>
        <taxon>Bivalvia</taxon>
        <taxon>Autobranchia</taxon>
        <taxon>Heteroconchia</taxon>
        <taxon>Palaeoheterodonta</taxon>
        <taxon>Unionida</taxon>
        <taxon>Unionoidea</taxon>
        <taxon>Unionidae</taxon>
        <taxon>Unioninae</taxon>
        <taxon>Sinanodonta</taxon>
    </lineage>
</organism>
<comment type="caution">
    <text evidence="2">Lacks conserved residue(s) required for the propagation of feature annotation.</text>
</comment>
<feature type="compositionally biased region" description="Basic and acidic residues" evidence="3">
    <location>
        <begin position="405"/>
        <end position="420"/>
    </location>
</feature>
<keyword evidence="4" id="KW-0472">Membrane</keyword>
<dbReference type="EMBL" id="JBJQND010000019">
    <property type="protein sequence ID" value="KAL3831397.1"/>
    <property type="molecule type" value="Genomic_DNA"/>
</dbReference>
<feature type="compositionally biased region" description="Basic and acidic residues" evidence="3">
    <location>
        <begin position="503"/>
        <end position="521"/>
    </location>
</feature>
<proteinExistence type="predicted"/>
<keyword evidence="7" id="KW-1185">Reference proteome</keyword>
<evidence type="ECO:0000256" key="1">
    <source>
        <dbReference type="ARBA" id="ARBA00023157"/>
    </source>
</evidence>
<dbReference type="InterPro" id="IPR000859">
    <property type="entry name" value="CUB_dom"/>
</dbReference>